<dbReference type="PANTHER" id="PTHR47074:SF11">
    <property type="entry name" value="REVERSE TRANSCRIPTASE-LIKE PROTEIN"/>
    <property type="match status" value="1"/>
</dbReference>
<gene>
    <name evidence="2" type="ORF">NE237_017226</name>
</gene>
<dbReference type="OrthoDB" id="1906820at2759"/>
<comment type="caution">
    <text evidence="2">The sequence shown here is derived from an EMBL/GenBank/DDBJ whole genome shotgun (WGS) entry which is preliminary data.</text>
</comment>
<dbReference type="Proteomes" id="UP001141806">
    <property type="component" value="Unassembled WGS sequence"/>
</dbReference>
<proteinExistence type="predicted"/>
<dbReference type="InterPro" id="IPR002156">
    <property type="entry name" value="RNaseH_domain"/>
</dbReference>
<organism evidence="2 3">
    <name type="scientific">Protea cynaroides</name>
    <dbReference type="NCBI Taxonomy" id="273540"/>
    <lineage>
        <taxon>Eukaryota</taxon>
        <taxon>Viridiplantae</taxon>
        <taxon>Streptophyta</taxon>
        <taxon>Embryophyta</taxon>
        <taxon>Tracheophyta</taxon>
        <taxon>Spermatophyta</taxon>
        <taxon>Magnoliopsida</taxon>
        <taxon>Proteales</taxon>
        <taxon>Proteaceae</taxon>
        <taxon>Protea</taxon>
    </lineage>
</organism>
<dbReference type="InterPro" id="IPR052929">
    <property type="entry name" value="RNase_H-like_EbsB-rel"/>
</dbReference>
<protein>
    <recommendedName>
        <fullName evidence="1">RNase H type-1 domain-containing protein</fullName>
    </recommendedName>
</protein>
<sequence>MSFVVPSTNITFPQWLLKISNSSSITRHVGEVVQRAERASIEFQAVWDAPHCQSIQLPFVHPWVLPPPTRNCIILHTDAAFNAEMHQGGMGFLARNSHGVVQLAISQPAIFLSAAIGEALTIKTAPLEVLQLGHKEIQVESDCLVTNDYQVCSLLLPDQISSAACKSVLQKKKVLAWSACSETNFQKDTLDRDTNNSYPGLTYQIWDLTNGLKV</sequence>
<keyword evidence="3" id="KW-1185">Reference proteome</keyword>
<name>A0A9Q0K7L4_9MAGN</name>
<dbReference type="EMBL" id="JAMYWD010000007">
    <property type="protein sequence ID" value="KAJ4965377.1"/>
    <property type="molecule type" value="Genomic_DNA"/>
</dbReference>
<dbReference type="Pfam" id="PF13456">
    <property type="entry name" value="RVT_3"/>
    <property type="match status" value="1"/>
</dbReference>
<dbReference type="AlphaFoldDB" id="A0A9Q0K7L4"/>
<dbReference type="PANTHER" id="PTHR47074">
    <property type="entry name" value="BNAC02G40300D PROTEIN"/>
    <property type="match status" value="1"/>
</dbReference>
<feature type="domain" description="RNase H type-1" evidence="1">
    <location>
        <begin position="77"/>
        <end position="145"/>
    </location>
</feature>
<dbReference type="GO" id="GO:0004523">
    <property type="term" value="F:RNA-DNA hybrid ribonuclease activity"/>
    <property type="evidence" value="ECO:0007669"/>
    <property type="project" value="InterPro"/>
</dbReference>
<reference evidence="2" key="1">
    <citation type="journal article" date="2023" name="Plant J.">
        <title>The genome of the king protea, Protea cynaroides.</title>
        <authorList>
            <person name="Chang J."/>
            <person name="Duong T.A."/>
            <person name="Schoeman C."/>
            <person name="Ma X."/>
            <person name="Roodt D."/>
            <person name="Barker N."/>
            <person name="Li Z."/>
            <person name="Van de Peer Y."/>
            <person name="Mizrachi E."/>
        </authorList>
    </citation>
    <scope>NUCLEOTIDE SEQUENCE</scope>
    <source>
        <tissue evidence="2">Young leaves</tissue>
    </source>
</reference>
<evidence type="ECO:0000313" key="2">
    <source>
        <dbReference type="EMBL" id="KAJ4965377.1"/>
    </source>
</evidence>
<accession>A0A9Q0K7L4</accession>
<dbReference type="GO" id="GO:0003676">
    <property type="term" value="F:nucleic acid binding"/>
    <property type="evidence" value="ECO:0007669"/>
    <property type="project" value="InterPro"/>
</dbReference>
<evidence type="ECO:0000259" key="1">
    <source>
        <dbReference type="Pfam" id="PF13456"/>
    </source>
</evidence>
<evidence type="ECO:0000313" key="3">
    <source>
        <dbReference type="Proteomes" id="UP001141806"/>
    </source>
</evidence>